<accession>A0ABD2IHW1</accession>
<gene>
    <name evidence="3" type="ORF">niasHS_012618</name>
</gene>
<keyword evidence="1" id="KW-0732">Signal</keyword>
<dbReference type="InterPro" id="IPR010909">
    <property type="entry name" value="PLAC"/>
</dbReference>
<name>A0ABD2IHW1_HETSC</name>
<keyword evidence="4" id="KW-1185">Reference proteome</keyword>
<evidence type="ECO:0000259" key="2">
    <source>
        <dbReference type="PROSITE" id="PS50900"/>
    </source>
</evidence>
<evidence type="ECO:0000256" key="1">
    <source>
        <dbReference type="ARBA" id="ARBA00022729"/>
    </source>
</evidence>
<dbReference type="AlphaFoldDB" id="A0ABD2IHW1"/>
<proteinExistence type="predicted"/>
<dbReference type="Proteomes" id="UP001620645">
    <property type="component" value="Unassembled WGS sequence"/>
</dbReference>
<dbReference type="EMBL" id="JBICCN010000348">
    <property type="protein sequence ID" value="KAL3075788.1"/>
    <property type="molecule type" value="Genomic_DNA"/>
</dbReference>
<dbReference type="PROSITE" id="PS50900">
    <property type="entry name" value="PLAC"/>
    <property type="match status" value="1"/>
</dbReference>
<sequence length="112" mass="11996">MVDKNGGKRLRPFERQCTLALKWPAIALGLKCPGAQMATKTGSYTTLSGKSKSEIPNQELGLEILTGPQFAACAGDNGPPHVCHTVAVTGLCSTLRYGRYCCRTCADRKGHN</sequence>
<comment type="caution">
    <text evidence="3">The sequence shown here is derived from an EMBL/GenBank/DDBJ whole genome shotgun (WGS) entry which is preliminary data.</text>
</comment>
<feature type="domain" description="PLAC" evidence="2">
    <location>
        <begin position="69"/>
        <end position="109"/>
    </location>
</feature>
<protein>
    <recommendedName>
        <fullName evidence="2">PLAC domain-containing protein</fullName>
    </recommendedName>
</protein>
<organism evidence="3 4">
    <name type="scientific">Heterodera schachtii</name>
    <name type="common">Sugarbeet cyst nematode worm</name>
    <name type="synonym">Tylenchus schachtii</name>
    <dbReference type="NCBI Taxonomy" id="97005"/>
    <lineage>
        <taxon>Eukaryota</taxon>
        <taxon>Metazoa</taxon>
        <taxon>Ecdysozoa</taxon>
        <taxon>Nematoda</taxon>
        <taxon>Chromadorea</taxon>
        <taxon>Rhabditida</taxon>
        <taxon>Tylenchina</taxon>
        <taxon>Tylenchomorpha</taxon>
        <taxon>Tylenchoidea</taxon>
        <taxon>Heteroderidae</taxon>
        <taxon>Heteroderinae</taxon>
        <taxon>Heterodera</taxon>
    </lineage>
</organism>
<evidence type="ECO:0000313" key="4">
    <source>
        <dbReference type="Proteomes" id="UP001620645"/>
    </source>
</evidence>
<evidence type="ECO:0000313" key="3">
    <source>
        <dbReference type="EMBL" id="KAL3075788.1"/>
    </source>
</evidence>
<reference evidence="3 4" key="1">
    <citation type="submission" date="2024-10" db="EMBL/GenBank/DDBJ databases">
        <authorList>
            <person name="Kim D."/>
        </authorList>
    </citation>
    <scope>NUCLEOTIDE SEQUENCE [LARGE SCALE GENOMIC DNA]</scope>
    <source>
        <strain evidence="3">Taebaek</strain>
    </source>
</reference>